<feature type="compositionally biased region" description="Basic and acidic residues" evidence="1">
    <location>
        <begin position="258"/>
        <end position="273"/>
    </location>
</feature>
<dbReference type="PANTHER" id="PTHR13425:SF3">
    <property type="entry name" value="HEADCASE PROTEIN HOMOLOG"/>
    <property type="match status" value="1"/>
</dbReference>
<dbReference type="PANTHER" id="PTHR13425">
    <property type="entry name" value="HEADCASE PROTEIN"/>
    <property type="match status" value="1"/>
</dbReference>
<dbReference type="Pfam" id="PF15353">
    <property type="entry name" value="HECA_N"/>
    <property type="match status" value="1"/>
</dbReference>
<dbReference type="Proteomes" id="UP001151699">
    <property type="component" value="Chromosome X"/>
</dbReference>
<accession>A0A9Q0MWB6</accession>
<name>A0A9Q0MWB6_9DIPT</name>
<keyword evidence="4" id="KW-1185">Reference proteome</keyword>
<evidence type="ECO:0000313" key="4">
    <source>
        <dbReference type="Proteomes" id="UP001151699"/>
    </source>
</evidence>
<feature type="region of interest" description="Disordered" evidence="1">
    <location>
        <begin position="223"/>
        <end position="273"/>
    </location>
</feature>
<feature type="domain" description="Headcase N-terminal" evidence="2">
    <location>
        <begin position="46"/>
        <end position="151"/>
    </location>
</feature>
<evidence type="ECO:0000259" key="2">
    <source>
        <dbReference type="Pfam" id="PF15353"/>
    </source>
</evidence>
<proteinExistence type="predicted"/>
<dbReference type="EMBL" id="WJQU01000003">
    <property type="protein sequence ID" value="KAJ6638379.1"/>
    <property type="molecule type" value="Genomic_DNA"/>
</dbReference>
<sequence>MAPRRNPTSQTALDVHSLLGLDPDSLDSVQPNQQSNTGMGTENYTRCCVPIGDCFKACSVDFGLISMDDLRDCVRVICNNENCTAGQYMHRECFEQWEQGVLSYLKSIGRARSWSDRQRHQNLWTKKGYDLVFKACGCKCGRGHLKKDLDWVPPIQNNIFGRMDEEATKKKKKRNRNNQKPILSITSNPIGFHPSTQMLGNGGNVGVSVNTSLIAPIELRTRTGSLSSSNGSSSPPASASSDHSISPVHNGVIKKQKSRVEAYSERVSELTNK</sequence>
<dbReference type="InterPro" id="IPR054537">
    <property type="entry name" value="HECA_N"/>
</dbReference>
<protein>
    <submittedName>
        <fullName evidence="3">Headcase protein like</fullName>
    </submittedName>
</protein>
<reference evidence="3" key="1">
    <citation type="submission" date="2022-07" db="EMBL/GenBank/DDBJ databases">
        <authorList>
            <person name="Trinca V."/>
            <person name="Uliana J.V.C."/>
            <person name="Torres T.T."/>
            <person name="Ward R.J."/>
            <person name="Monesi N."/>
        </authorList>
    </citation>
    <scope>NUCLEOTIDE SEQUENCE</scope>
    <source>
        <strain evidence="3">HSMRA1968</strain>
        <tissue evidence="3">Whole embryos</tissue>
    </source>
</reference>
<dbReference type="AlphaFoldDB" id="A0A9Q0MWB6"/>
<dbReference type="OrthoDB" id="7790733at2759"/>
<comment type="caution">
    <text evidence="3">The sequence shown here is derived from an EMBL/GenBank/DDBJ whole genome shotgun (WGS) entry which is preliminary data.</text>
</comment>
<feature type="region of interest" description="Disordered" evidence="1">
    <location>
        <begin position="162"/>
        <end position="188"/>
    </location>
</feature>
<feature type="compositionally biased region" description="Low complexity" evidence="1">
    <location>
        <begin position="225"/>
        <end position="247"/>
    </location>
</feature>
<organism evidence="3 4">
    <name type="scientific">Pseudolycoriella hygida</name>
    <dbReference type="NCBI Taxonomy" id="35572"/>
    <lineage>
        <taxon>Eukaryota</taxon>
        <taxon>Metazoa</taxon>
        <taxon>Ecdysozoa</taxon>
        <taxon>Arthropoda</taxon>
        <taxon>Hexapoda</taxon>
        <taxon>Insecta</taxon>
        <taxon>Pterygota</taxon>
        <taxon>Neoptera</taxon>
        <taxon>Endopterygota</taxon>
        <taxon>Diptera</taxon>
        <taxon>Nematocera</taxon>
        <taxon>Sciaroidea</taxon>
        <taxon>Sciaridae</taxon>
        <taxon>Pseudolycoriella</taxon>
    </lineage>
</organism>
<evidence type="ECO:0000313" key="3">
    <source>
        <dbReference type="EMBL" id="KAJ6638379.1"/>
    </source>
</evidence>
<evidence type="ECO:0000256" key="1">
    <source>
        <dbReference type="SAM" id="MobiDB-lite"/>
    </source>
</evidence>
<gene>
    <name evidence="3" type="primary">HECA</name>
    <name evidence="3" type="ORF">Bhyg_11114</name>
</gene>
<dbReference type="InterPro" id="IPR026066">
    <property type="entry name" value="Headcase"/>
</dbReference>